<dbReference type="EMBL" id="JX307703">
    <property type="protein sequence ID" value="AFU20583.1"/>
    <property type="molecule type" value="Genomic_DNA"/>
</dbReference>
<protein>
    <submittedName>
        <fullName evidence="1">Uncharacterized protein</fullName>
    </submittedName>
</protein>
<gene>
    <name evidence="1" type="primary">44</name>
    <name evidence="1" type="ORF">SABERTOOTH_44</name>
</gene>
<proteinExistence type="predicted"/>
<organism evidence="1 2">
    <name type="scientific">Mycobacterium phage Sabertooth</name>
    <dbReference type="NCBI Taxonomy" id="1211284"/>
    <lineage>
        <taxon>Viruses</taxon>
        <taxon>Duplodnaviria</taxon>
        <taxon>Heunggongvirae</taxon>
        <taxon>Uroviricota</taxon>
        <taxon>Caudoviricetes</taxon>
        <taxon>Backyardiganvirus</taxon>
        <taxon>Backyardiganvirus peaches</taxon>
    </lineage>
</organism>
<name>K0G8C9_9CAUD</name>
<evidence type="ECO:0000313" key="2">
    <source>
        <dbReference type="Proteomes" id="UP000008056"/>
    </source>
</evidence>
<accession>K0G8C9</accession>
<evidence type="ECO:0000313" key="1">
    <source>
        <dbReference type="EMBL" id="AFU20583.1"/>
    </source>
</evidence>
<sequence length="57" mass="6110">MDGIKLTLTVENGKRTATAEAVIDRLWLTESGEYVDLAYDAAVAAMKEALKAEGVLP</sequence>
<reference evidence="2" key="1">
    <citation type="submission" date="2012-07" db="EMBL/GenBank/DDBJ databases">
        <authorList>
            <person name="Dieleman L.A."/>
            <person name="Morford C.M."/>
            <person name="Miehe M."/>
            <person name="Kesinger E.D."/>
            <person name="Haake B.J."/>
            <person name="Sears S.A."/>
            <person name="LaFierriere H.J."/>
            <person name="Li W."/>
            <person name="Buck G.A."/>
            <person name="Campbell R."/>
            <person name="Carvalho M.R."/>
            <person name="Johnson A."/>
            <person name="Kettlewell J.M."/>
            <person name="Lee V."/>
            <person name="Loviza R."/>
            <person name="Renner D."/>
            <person name="Serrano M.G."/>
            <person name="Voegtly L.J."/>
            <person name="Walstead R."/>
            <person name="Wang Y.P."/>
            <person name="Bradley K.W."/>
            <person name="Khaja R."/>
            <person name="Lewis M.F."/>
            <person name="Barker L.P."/>
            <person name="Asai D.J."/>
            <person name="Bowman C.A."/>
            <person name="Russell D.A."/>
            <person name="Pope W.H."/>
            <person name="Jacobs-Sera D."/>
            <person name="Hendrix R.W."/>
            <person name="Hatfull G.F."/>
        </authorList>
    </citation>
    <scope>NUCLEOTIDE SEQUENCE [LARGE SCALE GENOMIC DNA]</scope>
</reference>
<dbReference type="Proteomes" id="UP000008056">
    <property type="component" value="Segment"/>
</dbReference>